<dbReference type="PANTHER" id="PTHR31719">
    <property type="entry name" value="NAC TRANSCRIPTION FACTOR 56"/>
    <property type="match status" value="1"/>
</dbReference>
<dbReference type="PANTHER" id="PTHR31719:SF130">
    <property type="entry name" value="NAC DOMAIN-CONTAINING PROTEIN 18"/>
    <property type="match status" value="1"/>
</dbReference>
<evidence type="ECO:0000256" key="5">
    <source>
        <dbReference type="SAM" id="MobiDB-lite"/>
    </source>
</evidence>
<dbReference type="SUPFAM" id="SSF101941">
    <property type="entry name" value="NAC domain"/>
    <property type="match status" value="2"/>
</dbReference>
<sequence>MEGRPAGAWRVQGPAGAPVAAGLPIGFRFRPTDEELLLHYLRRKALACPLPAGIIPDADLARLHPWDLLPPGTVPLRRSVALSNSIAASRIGIDLKSELNAAAAGGDADGERFFFHLPATRCWRKGGGAARAAGTGLWRPSGKEKLVVSPRCKRPVGTKRTLVFYRGRGRAAARTDWAMHEYRLLPSGLHPFHGCAAAGNAPTAHVSCHGAAADWVVCRIFKRTKPAAHRGQEDDDAEEPSSPSSASSCVTDTSEAGDQEQDGDDEESSSSSSNGGSSCSVASN</sequence>
<keyword evidence="2" id="KW-0238">DNA-binding</keyword>
<evidence type="ECO:0000259" key="6">
    <source>
        <dbReference type="PROSITE" id="PS51005"/>
    </source>
</evidence>
<dbReference type="GO" id="GO:0006355">
    <property type="term" value="P:regulation of DNA-templated transcription"/>
    <property type="evidence" value="ECO:0007669"/>
    <property type="project" value="InterPro"/>
</dbReference>
<proteinExistence type="predicted"/>
<evidence type="ECO:0000313" key="8">
    <source>
        <dbReference type="Proteomes" id="UP000298652"/>
    </source>
</evidence>
<dbReference type="GO" id="GO:0003677">
    <property type="term" value="F:DNA binding"/>
    <property type="evidence" value="ECO:0007669"/>
    <property type="project" value="UniProtKB-KW"/>
</dbReference>
<keyword evidence="8" id="KW-1185">Reference proteome</keyword>
<feature type="compositionally biased region" description="Acidic residues" evidence="5">
    <location>
        <begin position="255"/>
        <end position="268"/>
    </location>
</feature>
<keyword evidence="3" id="KW-0804">Transcription</keyword>
<dbReference type="Gramene" id="TKW18594">
    <property type="protein sequence ID" value="TKW18594"/>
    <property type="gene ID" value="SEVIR_5G441400v2"/>
</dbReference>
<dbReference type="OMA" id="APRCKRP"/>
<evidence type="ECO:0000256" key="2">
    <source>
        <dbReference type="ARBA" id="ARBA00023125"/>
    </source>
</evidence>
<name>A0A4U6UTR4_SETVI</name>
<gene>
    <name evidence="7" type="ORF">SEVIR_5G441400v2</name>
</gene>
<feature type="domain" description="NAC" evidence="6">
    <location>
        <begin position="23"/>
        <end position="223"/>
    </location>
</feature>
<keyword evidence="1" id="KW-0805">Transcription regulation</keyword>
<accession>A0A4U6UTR4</accession>
<dbReference type="Gene3D" id="2.170.150.80">
    <property type="entry name" value="NAC domain"/>
    <property type="match status" value="1"/>
</dbReference>
<dbReference type="Proteomes" id="UP000298652">
    <property type="component" value="Chromosome 5"/>
</dbReference>
<dbReference type="Pfam" id="PF02365">
    <property type="entry name" value="NAM"/>
    <property type="match status" value="2"/>
</dbReference>
<dbReference type="InterPro" id="IPR036093">
    <property type="entry name" value="NAC_dom_sf"/>
</dbReference>
<evidence type="ECO:0000313" key="7">
    <source>
        <dbReference type="EMBL" id="TKW18594.1"/>
    </source>
</evidence>
<dbReference type="EMBL" id="CM016556">
    <property type="protein sequence ID" value="TKW18594.1"/>
    <property type="molecule type" value="Genomic_DNA"/>
</dbReference>
<feature type="region of interest" description="Disordered" evidence="5">
    <location>
        <begin position="226"/>
        <end position="284"/>
    </location>
</feature>
<keyword evidence="4" id="KW-0539">Nucleus</keyword>
<dbReference type="AlphaFoldDB" id="A0A4U6UTR4"/>
<evidence type="ECO:0000256" key="3">
    <source>
        <dbReference type="ARBA" id="ARBA00023163"/>
    </source>
</evidence>
<reference evidence="7" key="1">
    <citation type="submission" date="2019-03" db="EMBL/GenBank/DDBJ databases">
        <title>WGS assembly of Setaria viridis.</title>
        <authorList>
            <person name="Huang P."/>
            <person name="Jenkins J."/>
            <person name="Grimwood J."/>
            <person name="Barry K."/>
            <person name="Healey A."/>
            <person name="Mamidi S."/>
            <person name="Sreedasyam A."/>
            <person name="Shu S."/>
            <person name="Feldman M."/>
            <person name="Wu J."/>
            <person name="Yu Y."/>
            <person name="Chen C."/>
            <person name="Johnson J."/>
            <person name="Rokhsar D."/>
            <person name="Baxter I."/>
            <person name="Schmutz J."/>
            <person name="Brutnell T."/>
            <person name="Kellogg E."/>
        </authorList>
    </citation>
    <scope>NUCLEOTIDE SEQUENCE [LARGE SCALE GENOMIC DNA]</scope>
</reference>
<dbReference type="PROSITE" id="PS51005">
    <property type="entry name" value="NAC"/>
    <property type="match status" value="1"/>
</dbReference>
<evidence type="ECO:0000256" key="4">
    <source>
        <dbReference type="ARBA" id="ARBA00023242"/>
    </source>
</evidence>
<protein>
    <recommendedName>
        <fullName evidence="6">NAC domain-containing protein</fullName>
    </recommendedName>
</protein>
<evidence type="ECO:0000256" key="1">
    <source>
        <dbReference type="ARBA" id="ARBA00023015"/>
    </source>
</evidence>
<organism evidence="7 8">
    <name type="scientific">Setaria viridis</name>
    <name type="common">Green bristlegrass</name>
    <name type="synonym">Setaria italica subsp. viridis</name>
    <dbReference type="NCBI Taxonomy" id="4556"/>
    <lineage>
        <taxon>Eukaryota</taxon>
        <taxon>Viridiplantae</taxon>
        <taxon>Streptophyta</taxon>
        <taxon>Embryophyta</taxon>
        <taxon>Tracheophyta</taxon>
        <taxon>Spermatophyta</taxon>
        <taxon>Magnoliopsida</taxon>
        <taxon>Liliopsida</taxon>
        <taxon>Poales</taxon>
        <taxon>Poaceae</taxon>
        <taxon>PACMAD clade</taxon>
        <taxon>Panicoideae</taxon>
        <taxon>Panicodae</taxon>
        <taxon>Paniceae</taxon>
        <taxon>Cenchrinae</taxon>
        <taxon>Setaria</taxon>
    </lineage>
</organism>
<dbReference type="InterPro" id="IPR003441">
    <property type="entry name" value="NAC-dom"/>
</dbReference>
<feature type="compositionally biased region" description="Low complexity" evidence="5">
    <location>
        <begin position="269"/>
        <end position="284"/>
    </location>
</feature>